<evidence type="ECO:0000313" key="6">
    <source>
        <dbReference type="Proteomes" id="UP000838672"/>
    </source>
</evidence>
<comment type="caution">
    <text evidence="5">The sequence shown here is derived from an EMBL/GenBank/DDBJ whole genome shotgun (WGS) entry which is preliminary data.</text>
</comment>
<gene>
    <name evidence="5" type="ORF">VST7929_02408</name>
</gene>
<dbReference type="InterPro" id="IPR001482">
    <property type="entry name" value="T2SS/T4SS_dom"/>
</dbReference>
<dbReference type="Proteomes" id="UP000838672">
    <property type="component" value="Unassembled WGS sequence"/>
</dbReference>
<reference evidence="5" key="1">
    <citation type="submission" date="2021-11" db="EMBL/GenBank/DDBJ databases">
        <authorList>
            <person name="Rodrigo-Torres L."/>
            <person name="Arahal R. D."/>
            <person name="Lucena T."/>
        </authorList>
    </citation>
    <scope>NUCLEOTIDE SEQUENCE</scope>
    <source>
        <strain evidence="5">CECT 7929</strain>
    </source>
</reference>
<dbReference type="Gene3D" id="3.30.450.90">
    <property type="match status" value="1"/>
</dbReference>
<dbReference type="InterPro" id="IPR003593">
    <property type="entry name" value="AAA+_ATPase"/>
</dbReference>
<keyword evidence="3" id="KW-0067">ATP-binding</keyword>
<dbReference type="SMART" id="SM00382">
    <property type="entry name" value="AAA"/>
    <property type="match status" value="1"/>
</dbReference>
<evidence type="ECO:0000256" key="3">
    <source>
        <dbReference type="ARBA" id="ARBA00022840"/>
    </source>
</evidence>
<dbReference type="PANTHER" id="PTHR30258:SF29">
    <property type="entry name" value="MSHA PILUS ASSEMBLY ATPASE MSHE"/>
    <property type="match status" value="1"/>
</dbReference>
<evidence type="ECO:0000259" key="4">
    <source>
        <dbReference type="PROSITE" id="PS00662"/>
    </source>
</evidence>
<dbReference type="SUPFAM" id="SSF160246">
    <property type="entry name" value="EspE N-terminal domain-like"/>
    <property type="match status" value="1"/>
</dbReference>
<name>A0ABN8DXD2_9VIBR</name>
<dbReference type="Gene3D" id="3.40.50.300">
    <property type="entry name" value="P-loop containing nucleotide triphosphate hydrolases"/>
    <property type="match status" value="1"/>
</dbReference>
<dbReference type="RefSeq" id="WP_237467176.1">
    <property type="nucleotide sequence ID" value="NZ_CAKLDI010000001.1"/>
</dbReference>
<evidence type="ECO:0000256" key="1">
    <source>
        <dbReference type="ARBA" id="ARBA00006611"/>
    </source>
</evidence>
<dbReference type="PROSITE" id="PS00662">
    <property type="entry name" value="T2SP_E"/>
    <property type="match status" value="1"/>
</dbReference>
<dbReference type="InterPro" id="IPR027417">
    <property type="entry name" value="P-loop_NTPase"/>
</dbReference>
<sequence>MAIKLRKRLGDLLVEEGIISQAQLEQALNKQSETRQKLGDTLIHQGALTEQQMLQFLARQLDLPLVDLARVSVDPDAVALLPEVHARRLRAMVVDRHGDQLRVAMSDPADLNAQEALYDQLRDYRVSLVIAPEHQLVNCFDRYYRRTKEIVSFAEQLHAEHKNSGDHLFGGLLDEHTADTDEVTVVKLINSLFADAIQVGASDIHIEPDQRVLRIRQRIDGILHETLINEVNVASALVLRLKLMAGLDISEKRLPQDGRFNLNVRGQSVDVRLSTMPVAYGESVVMRLLNQSSGILSLRDIGMPPYQLDALEQQLKRPHGMVLVTGPTGSGKTTTLYAALSLLNVPGKKIITAEDPVEYRLERVNQVQVNNKIGLDFSTILRTFLRQDPDIIMVGEMRDKETVDIGLRAALTGHLVLSTLHTNNAVESALRLLDMGAPGYLVASAVRAVIAQRLVRRVCPDCQTEHQLDEGQQQWLRSRFPHHVGAKFYRGQGCQNCNLTGYKGRVGVFELLVLDRQMMDALRREDTAQFASLALHSANFRPLVSSAMELAITAVTSLDEVMILGEGVSLDDEPAGLHGVDAMALANDHSTEV</sequence>
<protein>
    <recommendedName>
        <fullName evidence="4">Bacterial type II secretion system protein E domain-containing protein</fullName>
    </recommendedName>
</protein>
<dbReference type="PANTHER" id="PTHR30258">
    <property type="entry name" value="TYPE II SECRETION SYSTEM PROTEIN GSPE-RELATED"/>
    <property type="match status" value="1"/>
</dbReference>
<accession>A0ABN8DXD2</accession>
<proteinExistence type="inferred from homology"/>
<dbReference type="Gene3D" id="3.30.300.160">
    <property type="entry name" value="Type II secretion system, protein E, N-terminal domain"/>
    <property type="match status" value="1"/>
</dbReference>
<dbReference type="SUPFAM" id="SSF52540">
    <property type="entry name" value="P-loop containing nucleoside triphosphate hydrolases"/>
    <property type="match status" value="1"/>
</dbReference>
<keyword evidence="2" id="KW-0547">Nucleotide-binding</keyword>
<evidence type="ECO:0000256" key="2">
    <source>
        <dbReference type="ARBA" id="ARBA00022741"/>
    </source>
</evidence>
<keyword evidence="6" id="KW-1185">Reference proteome</keyword>
<dbReference type="EMBL" id="CAKLDI010000001">
    <property type="protein sequence ID" value="CAH0534475.1"/>
    <property type="molecule type" value="Genomic_DNA"/>
</dbReference>
<organism evidence="5 6">
    <name type="scientific">Vibrio stylophorae</name>
    <dbReference type="NCBI Taxonomy" id="659351"/>
    <lineage>
        <taxon>Bacteria</taxon>
        <taxon>Pseudomonadati</taxon>
        <taxon>Pseudomonadota</taxon>
        <taxon>Gammaproteobacteria</taxon>
        <taxon>Vibrionales</taxon>
        <taxon>Vibrionaceae</taxon>
        <taxon>Vibrio</taxon>
    </lineage>
</organism>
<dbReference type="CDD" id="cd01129">
    <property type="entry name" value="PulE-GspE-like"/>
    <property type="match status" value="1"/>
</dbReference>
<dbReference type="InterPro" id="IPR007831">
    <property type="entry name" value="T2SS_GspE_N"/>
</dbReference>
<dbReference type="Pfam" id="PF00437">
    <property type="entry name" value="T2SSE"/>
    <property type="match status" value="1"/>
</dbReference>
<evidence type="ECO:0000313" key="5">
    <source>
        <dbReference type="EMBL" id="CAH0534475.1"/>
    </source>
</evidence>
<dbReference type="Pfam" id="PF05157">
    <property type="entry name" value="MshEN"/>
    <property type="match status" value="1"/>
</dbReference>
<comment type="similarity">
    <text evidence="1">Belongs to the GSP E family.</text>
</comment>
<feature type="domain" description="Bacterial type II secretion system protein E" evidence="4">
    <location>
        <begin position="385"/>
        <end position="399"/>
    </location>
</feature>
<dbReference type="InterPro" id="IPR037257">
    <property type="entry name" value="T2SS_E_N_sf"/>
</dbReference>